<dbReference type="VEuPathDB" id="TriTrypDB:TcCL_NonESM06386"/>
<dbReference type="VEuPathDB" id="TriTrypDB:ECC02_003828"/>
<dbReference type="VEuPathDB" id="TriTrypDB:C3747_73g190"/>
<gene>
    <name evidence="1" type="ORF">C3747_73g190</name>
</gene>
<organism evidence="1 2">
    <name type="scientific">Trypanosoma cruzi</name>
    <dbReference type="NCBI Taxonomy" id="5693"/>
    <lineage>
        <taxon>Eukaryota</taxon>
        <taxon>Discoba</taxon>
        <taxon>Euglenozoa</taxon>
        <taxon>Kinetoplastea</taxon>
        <taxon>Metakinetoplastina</taxon>
        <taxon>Trypanosomatida</taxon>
        <taxon>Trypanosomatidae</taxon>
        <taxon>Trypanosoma</taxon>
        <taxon>Schizotrypanum</taxon>
    </lineage>
</organism>
<dbReference type="EMBL" id="PRFC01000073">
    <property type="protein sequence ID" value="PWV09919.1"/>
    <property type="molecule type" value="Genomic_DNA"/>
</dbReference>
<reference evidence="1 2" key="1">
    <citation type="journal article" date="2018" name="Microb. Genom.">
        <title>Expanding an expanded genome: long-read sequencing of Trypanosoma cruzi.</title>
        <authorList>
            <person name="Berna L."/>
            <person name="Rodriguez M."/>
            <person name="Chiribao M.L."/>
            <person name="Parodi-Talice A."/>
            <person name="Pita S."/>
            <person name="Rijo G."/>
            <person name="Alvarez-Valin F."/>
            <person name="Robello C."/>
        </authorList>
    </citation>
    <scope>NUCLEOTIDE SEQUENCE [LARGE SCALE GENOMIC DNA]</scope>
    <source>
        <strain evidence="1 2">TCC</strain>
    </source>
</reference>
<dbReference type="OrthoDB" id="243365at2759"/>
<dbReference type="VEuPathDB" id="TriTrypDB:BCY84_16130"/>
<dbReference type="VEuPathDB" id="TriTrypDB:Tc_MARK_8480"/>
<dbReference type="AlphaFoldDB" id="A0A2V2WQE9"/>
<protein>
    <submittedName>
        <fullName evidence="1">Uncharacterized protein</fullName>
    </submittedName>
</protein>
<comment type="caution">
    <text evidence="1">The sequence shown here is derived from an EMBL/GenBank/DDBJ whole genome shotgun (WGS) entry which is preliminary data.</text>
</comment>
<accession>A0A2V2WQE9</accession>
<dbReference type="VEuPathDB" id="TriTrypDB:TcYC6_0080410"/>
<dbReference type="VEuPathDB" id="TriTrypDB:TcBrA4_0003520"/>
<dbReference type="VEuPathDB" id="TriTrypDB:C4B63_13g132"/>
<dbReference type="VEuPathDB" id="TriTrypDB:TcCLB.510289.10"/>
<sequence>MAQQMRPGGKSCHTVSSHFHEGELARMKHTHELVRCDAGPRRTTVPSTVGGTSELPLSRRINLPLYLRPRNNLETLSRFRAGPVNDWKNSLRRETVALPVLHHRFIREQNNASNINRVKFAVSAYEDGSSGKKNIDLDVAEPTVYQEGHEEPGWAGKGEQSLEDHVGIDEQRALKTLERLFIPQWRLHMQLKRRCKAPAKIYYSGVNPPSIRRTSVRDVAVDVILSFLRAGWWRPLVEFRRLKDKVLRIQRLFRRHTLCMDARVELNYRKVRTEFEQSYWKKVEEAHRQEMGEELFTDSDSNGGEMDIADFRLVGPLPEVFLRRELRSALYCHAHRCLQEPTASRGRFFLPNWTYYAVLDNVCYITSVVRDSNMLRSHLSSRRKKIISY</sequence>
<dbReference type="VEuPathDB" id="TriTrypDB:TCSYLVIO_007437"/>
<dbReference type="VEuPathDB" id="TriTrypDB:TcCLB.503891.50"/>
<dbReference type="VEuPathDB" id="TriTrypDB:TcG_02432"/>
<dbReference type="Proteomes" id="UP000246078">
    <property type="component" value="Unassembled WGS sequence"/>
</dbReference>
<proteinExistence type="predicted"/>
<name>A0A2V2WQE9_TRYCR</name>
<dbReference type="VEuPathDB" id="TriTrypDB:TCDM_01210"/>
<evidence type="ECO:0000313" key="1">
    <source>
        <dbReference type="EMBL" id="PWV09919.1"/>
    </source>
</evidence>
<evidence type="ECO:0000313" key="2">
    <source>
        <dbReference type="Proteomes" id="UP000246078"/>
    </source>
</evidence>